<protein>
    <submittedName>
        <fullName evidence="3">Uncharacterized protein</fullName>
    </submittedName>
</protein>
<evidence type="ECO:0000256" key="1">
    <source>
        <dbReference type="SAM" id="Coils"/>
    </source>
</evidence>
<proteinExistence type="predicted"/>
<organism evidence="3 4">
    <name type="scientific">Aminobacter aminovorans</name>
    <name type="common">Chelatobacter heintzii</name>
    <dbReference type="NCBI Taxonomy" id="83263"/>
    <lineage>
        <taxon>Bacteria</taxon>
        <taxon>Pseudomonadati</taxon>
        <taxon>Pseudomonadota</taxon>
        <taxon>Alphaproteobacteria</taxon>
        <taxon>Hyphomicrobiales</taxon>
        <taxon>Phyllobacteriaceae</taxon>
        <taxon>Aminobacter</taxon>
    </lineage>
</organism>
<evidence type="ECO:0000313" key="4">
    <source>
        <dbReference type="Proteomes" id="UP000254701"/>
    </source>
</evidence>
<feature type="coiled-coil region" evidence="1">
    <location>
        <begin position="765"/>
        <end position="792"/>
    </location>
</feature>
<keyword evidence="1" id="KW-0175">Coiled coil</keyword>
<accession>A0A380WNX4</accession>
<dbReference type="OrthoDB" id="6065087at2"/>
<feature type="compositionally biased region" description="Polar residues" evidence="2">
    <location>
        <begin position="1179"/>
        <end position="1199"/>
    </location>
</feature>
<name>A0A380WNX4_AMIAI</name>
<dbReference type="EMBL" id="UFSM01000001">
    <property type="protein sequence ID" value="SUU90683.1"/>
    <property type="molecule type" value="Genomic_DNA"/>
</dbReference>
<dbReference type="RefSeq" id="WP_115732642.1">
    <property type="nucleotide sequence ID" value="NZ_BAAAVY010000037.1"/>
</dbReference>
<dbReference type="Proteomes" id="UP000254701">
    <property type="component" value="Unassembled WGS sequence"/>
</dbReference>
<gene>
    <name evidence="3" type="ORF">NCTC10684_03941</name>
</gene>
<evidence type="ECO:0000313" key="3">
    <source>
        <dbReference type="EMBL" id="SUU90683.1"/>
    </source>
</evidence>
<feature type="region of interest" description="Disordered" evidence="2">
    <location>
        <begin position="1174"/>
        <end position="1202"/>
    </location>
</feature>
<reference evidence="3 4" key="1">
    <citation type="submission" date="2018-06" db="EMBL/GenBank/DDBJ databases">
        <authorList>
            <consortium name="Pathogen Informatics"/>
            <person name="Doyle S."/>
        </authorList>
    </citation>
    <scope>NUCLEOTIDE SEQUENCE [LARGE SCALE GENOMIC DNA]</scope>
    <source>
        <strain evidence="3 4">NCTC10684</strain>
    </source>
</reference>
<evidence type="ECO:0000256" key="2">
    <source>
        <dbReference type="SAM" id="MobiDB-lite"/>
    </source>
</evidence>
<feature type="region of interest" description="Disordered" evidence="2">
    <location>
        <begin position="650"/>
        <end position="676"/>
    </location>
</feature>
<sequence length="1514" mass="161757">MPQIEYPDERPVLGTFRALDYTEMDEPELDPDTATVIGAAWRDGNTFGSAANNKLAGIDRTTPEASYTGEAAWNDIRGTAYEPHWQRFTTLRNWRAHAAMKSQIDMEREDDRILEAGGWTATFAQFGAQAFDWPSLLPGGALVRGATVGGTIARTALSTGFAGALGATVSETALQATQQTRPLEESILAIGSGAVLGTLLGGGIGALFSAAQRKAALATVDRVLFEAHDSGAVPAEVRAGLAEEQVAGSDGNIKDADSAVGEKPLATVDRVLFEAHDSGAVPAEVRAGIAEEQVAGTAADGNIKDVDNAVGGKPLATVGRVLAEADDSGVTPADVRAGLAEGQVAGTAADGYVKDVDSAVGGRPPATVGRVLAEANDSGAVPAEVRAGLAEEQVAGAAADGYVKDVDSAVGGKPLATVSRVLAEADDSGVAPADVRAGFAEEQVAGTAADGTIKDFDNAAGAGTAGTATDHLGPLRRALDSPSAVHRSLMADLVETGSHVENIARGDGEIALESEVKFWGRAGVAKALTRMRAIYNEARKVRGFNMSWDEFKIAVGKAIRRADNSDNEAVHKAAVTWRKAVFSPLKQLAIKAGLLPAGVSDQGAILFLARFGNAPRLKAGEARFKTIVRQWVDQKLAELELKADKMGKPARIKGVKPDAPDQLAPEAKPNSHRFRSPEERADYVNGVVDDIFSQAASRANQDMPFYDIVMSTHALLKGRPFDIDLDLIEEFLEHDIELIGRRFARVIAADIALARLDRRLGGPGKPTLQSQLSRLAEDYRQLREQVQASDLDEAAKAEALRDMISRESSDIEDATAMRDFLRGQSGLDSRHTDFARVLRTAGLFEVMGRLAGMLVSSLGDAVRPAMVYGLGRYMNEGIAPLITNLGAIKFAAADARLLCAVVKHLLRSRIATMAGLTDPHAMNSPFEQLVDNMGSTFSGMRLLPFLTDLNTHASSVLVQNRILKNALAASDGASLPAREVVVGDFSQQPTVSLHELYAVAGKWQADLAVPGDEVAEATGSTFVNPGFKDKETAADKIARKGYDDASHLTDVVRTGFVVETPAQADDVVAKLAERYDVVDEGWKEKPNGYFDRKVILRFDDGTVGEVQLWEPNLHDAKFGRGEELYNLTRKLDPTSEEFLKLEKEEKALYSAARVAAGETWSSDTIGELSSPMLLKRSRQGASESTSAVSHTSRKSTATQGEVGLSMANAPASSMTAGRWSQVTNLVVTQPGFRGYAGLAEPDRKYMELVGIDEEMATRIAIQFFWYREVEDTVHIPLIERWTDDEARRAFTAAVNKDVDNTVADSSLADVPLFAHTPEGRALQQFTSFALAANQRASMHGLQDGPGSFVSGTLGMSALGMLVCWLEAMESGRELAEDSETWIAAGLDRSGIMSVGMEINNAWEKLGGPDFHALANGQLPDPTAYAGRPAARVADRDAYGSRLGPSFRLGTDAARLLGIPARASSTDLAMLPGDVDRRSRMAPFLTLPYWRWLIEGGFGLPDDFRGVEPELTLAA</sequence>